<keyword evidence="3" id="KW-0902">Two-component regulatory system</keyword>
<keyword evidence="4" id="KW-0812">Transmembrane</keyword>
<dbReference type="Pfam" id="PF02518">
    <property type="entry name" value="HATPase_c"/>
    <property type="match status" value="1"/>
</dbReference>
<evidence type="ECO:0000256" key="2">
    <source>
        <dbReference type="ARBA" id="ARBA00022777"/>
    </source>
</evidence>
<gene>
    <name evidence="7" type="ORF">CWE22_07795</name>
</gene>
<dbReference type="InterPro" id="IPR050482">
    <property type="entry name" value="Sensor_HK_TwoCompSys"/>
</dbReference>
<comment type="caution">
    <text evidence="7">The sequence shown here is derived from an EMBL/GenBank/DDBJ whole genome shotgun (WGS) entry which is preliminary data.</text>
</comment>
<organism evidence="7 8">
    <name type="scientific">Pseudidiomarina aestuarii</name>
    <dbReference type="NCBI Taxonomy" id="624146"/>
    <lineage>
        <taxon>Bacteria</taxon>
        <taxon>Pseudomonadati</taxon>
        <taxon>Pseudomonadota</taxon>
        <taxon>Gammaproteobacteria</taxon>
        <taxon>Alteromonadales</taxon>
        <taxon>Idiomarinaceae</taxon>
        <taxon>Pseudidiomarina</taxon>
    </lineage>
</organism>
<dbReference type="InterPro" id="IPR011712">
    <property type="entry name" value="Sig_transdc_His_kin_sub3_dim/P"/>
</dbReference>
<evidence type="ECO:0000256" key="3">
    <source>
        <dbReference type="ARBA" id="ARBA00023012"/>
    </source>
</evidence>
<dbReference type="GO" id="GO:0046983">
    <property type="term" value="F:protein dimerization activity"/>
    <property type="evidence" value="ECO:0007669"/>
    <property type="project" value="InterPro"/>
</dbReference>
<evidence type="ECO:0000259" key="5">
    <source>
        <dbReference type="Pfam" id="PF02518"/>
    </source>
</evidence>
<dbReference type="Proteomes" id="UP000287766">
    <property type="component" value="Unassembled WGS sequence"/>
</dbReference>
<feature type="transmembrane region" description="Helical" evidence="4">
    <location>
        <begin position="63"/>
        <end position="89"/>
    </location>
</feature>
<dbReference type="CDD" id="cd16917">
    <property type="entry name" value="HATPase_UhpB-NarQ-NarX-like"/>
    <property type="match status" value="1"/>
</dbReference>
<feature type="transmembrane region" description="Helical" evidence="4">
    <location>
        <begin position="126"/>
        <end position="144"/>
    </location>
</feature>
<protein>
    <submittedName>
        <fullName evidence="7">Two-component sensor histidine kinase</fullName>
    </submittedName>
</protein>
<name>A0A7Z7EUC6_9GAMM</name>
<reference evidence="8" key="1">
    <citation type="journal article" date="2018" name="Front. Microbiol.">
        <title>Genome-Based Analysis Reveals the Taxonomy and Diversity of the Family Idiomarinaceae.</title>
        <authorList>
            <person name="Liu Y."/>
            <person name="Lai Q."/>
            <person name="Shao Z."/>
        </authorList>
    </citation>
    <scope>NUCLEOTIDE SEQUENCE [LARGE SCALE GENOMIC DNA]</scope>
    <source>
        <strain evidence="8">KYW314</strain>
    </source>
</reference>
<dbReference type="GO" id="GO:0016020">
    <property type="term" value="C:membrane"/>
    <property type="evidence" value="ECO:0007669"/>
    <property type="project" value="InterPro"/>
</dbReference>
<evidence type="ECO:0000313" key="8">
    <source>
        <dbReference type="Proteomes" id="UP000287766"/>
    </source>
</evidence>
<keyword evidence="2 7" id="KW-0418">Kinase</keyword>
<evidence type="ECO:0000256" key="1">
    <source>
        <dbReference type="ARBA" id="ARBA00022679"/>
    </source>
</evidence>
<accession>A0A7Z7EUC6</accession>
<keyword evidence="4" id="KW-0472">Membrane</keyword>
<keyword evidence="1" id="KW-0808">Transferase</keyword>
<dbReference type="PANTHER" id="PTHR24421:SF63">
    <property type="entry name" value="SENSOR HISTIDINE KINASE DESK"/>
    <property type="match status" value="1"/>
</dbReference>
<dbReference type="SUPFAM" id="SSF55874">
    <property type="entry name" value="ATPase domain of HSP90 chaperone/DNA topoisomerase II/histidine kinase"/>
    <property type="match status" value="1"/>
</dbReference>
<keyword evidence="8" id="KW-1185">Reference proteome</keyword>
<sequence length="359" mass="39908">MSESPSNDQKHAWIYLFNLGFYILPIVLFPYSITEVVVMLAAMLVFIGIYFYCFSLPTDRMALPILGMFAIGCAMTPLNPGSVALFSYVGFFVGFAYRWPIALACVAGVVATLAWFQFVPGTSWDFFFHYGAVIVITVAIFGRVERLRQRHAREREKSAVEIERLARSVERERIARDLHDILGHTLSSIILKSDLAKAQLGKQQYADAEKQLAELSNIARSSLSQVRQSVSGYKHGGLQLELRRLEQRLQDAGFSTTISGTPPLMDSQRETALVLAITELVTNVIRHSHGERCVIQFDESADTYRVSIADDGNANPIQDGNGLTGVKLRMQELGGEVSITTQTGYEVALMIPKQMESNA</sequence>
<dbReference type="Gene3D" id="1.20.5.1930">
    <property type="match status" value="1"/>
</dbReference>
<feature type="domain" description="Signal transduction histidine kinase subgroup 3 dimerisation and phosphoacceptor" evidence="6">
    <location>
        <begin position="170"/>
        <end position="236"/>
    </location>
</feature>
<dbReference type="PANTHER" id="PTHR24421">
    <property type="entry name" value="NITRATE/NITRITE SENSOR PROTEIN NARX-RELATED"/>
    <property type="match status" value="1"/>
</dbReference>
<dbReference type="Gene3D" id="3.30.565.10">
    <property type="entry name" value="Histidine kinase-like ATPase, C-terminal domain"/>
    <property type="match status" value="1"/>
</dbReference>
<dbReference type="InterPro" id="IPR003594">
    <property type="entry name" value="HATPase_dom"/>
</dbReference>
<evidence type="ECO:0000313" key="7">
    <source>
        <dbReference type="EMBL" id="RUO42036.1"/>
    </source>
</evidence>
<evidence type="ECO:0000256" key="4">
    <source>
        <dbReference type="SAM" id="Phobius"/>
    </source>
</evidence>
<dbReference type="GO" id="GO:0000155">
    <property type="term" value="F:phosphorelay sensor kinase activity"/>
    <property type="evidence" value="ECO:0007669"/>
    <property type="project" value="InterPro"/>
</dbReference>
<proteinExistence type="predicted"/>
<keyword evidence="4" id="KW-1133">Transmembrane helix</keyword>
<feature type="transmembrane region" description="Helical" evidence="4">
    <location>
        <begin position="101"/>
        <end position="120"/>
    </location>
</feature>
<dbReference type="EMBL" id="PIPR01000001">
    <property type="protein sequence ID" value="RUO42036.1"/>
    <property type="molecule type" value="Genomic_DNA"/>
</dbReference>
<dbReference type="RefSeq" id="WP_169930760.1">
    <property type="nucleotide sequence ID" value="NZ_PIPR01000001.1"/>
</dbReference>
<feature type="transmembrane region" description="Helical" evidence="4">
    <location>
        <begin position="36"/>
        <end position="57"/>
    </location>
</feature>
<dbReference type="InterPro" id="IPR036890">
    <property type="entry name" value="HATPase_C_sf"/>
</dbReference>
<dbReference type="AlphaFoldDB" id="A0A7Z7EUC6"/>
<evidence type="ECO:0000259" key="6">
    <source>
        <dbReference type="Pfam" id="PF07730"/>
    </source>
</evidence>
<dbReference type="Pfam" id="PF07730">
    <property type="entry name" value="HisKA_3"/>
    <property type="match status" value="1"/>
</dbReference>
<feature type="domain" description="Histidine kinase/HSP90-like ATPase" evidence="5">
    <location>
        <begin position="270"/>
        <end position="353"/>
    </location>
</feature>
<feature type="transmembrane region" description="Helical" evidence="4">
    <location>
        <begin position="12"/>
        <end position="29"/>
    </location>
</feature>